<dbReference type="Pfam" id="PF02567">
    <property type="entry name" value="PhzC-PhzF"/>
    <property type="match status" value="1"/>
</dbReference>
<protein>
    <submittedName>
        <fullName evidence="4">PhzF family phenazine biosynthesis protein</fullName>
    </submittedName>
</protein>
<comment type="similarity">
    <text evidence="1">Belongs to the PhzF family.</text>
</comment>
<dbReference type="EMBL" id="JACHHK010000003">
    <property type="protein sequence ID" value="MBB5183026.1"/>
    <property type="molecule type" value="Genomic_DNA"/>
</dbReference>
<dbReference type="Proteomes" id="UP000539953">
    <property type="component" value="Unassembled WGS sequence"/>
</dbReference>
<feature type="active site" evidence="3">
    <location>
        <position position="44"/>
    </location>
</feature>
<organism evidence="4 5">
    <name type="scientific">Catenisphaera adipataccumulans</name>
    <dbReference type="NCBI Taxonomy" id="700500"/>
    <lineage>
        <taxon>Bacteria</taxon>
        <taxon>Bacillati</taxon>
        <taxon>Bacillota</taxon>
        <taxon>Erysipelotrichia</taxon>
        <taxon>Erysipelotrichales</taxon>
        <taxon>Erysipelotrichaceae</taxon>
        <taxon>Catenisphaera</taxon>
    </lineage>
</organism>
<dbReference type="PANTHER" id="PTHR13774:SF17">
    <property type="entry name" value="PHENAZINE BIOSYNTHESIS-LIKE DOMAIN-CONTAINING PROTEIN"/>
    <property type="match status" value="1"/>
</dbReference>
<dbReference type="Gene3D" id="3.10.310.10">
    <property type="entry name" value="Diaminopimelate Epimerase, Chain A, domain 1"/>
    <property type="match status" value="2"/>
</dbReference>
<name>A0A7W8FWA0_9FIRM</name>
<dbReference type="SUPFAM" id="SSF54506">
    <property type="entry name" value="Diaminopimelate epimerase-like"/>
    <property type="match status" value="1"/>
</dbReference>
<dbReference type="AlphaFoldDB" id="A0A7W8FWA0"/>
<accession>A0A7W8FWA0</accession>
<comment type="caution">
    <text evidence="4">The sequence shown here is derived from an EMBL/GenBank/DDBJ whole genome shotgun (WGS) entry which is preliminary data.</text>
</comment>
<dbReference type="NCBIfam" id="TIGR00654">
    <property type="entry name" value="PhzF_family"/>
    <property type="match status" value="1"/>
</dbReference>
<dbReference type="RefSeq" id="WP_183328237.1">
    <property type="nucleotide sequence ID" value="NZ_JACHHK010000003.1"/>
</dbReference>
<reference evidence="4 5" key="1">
    <citation type="submission" date="2020-08" db="EMBL/GenBank/DDBJ databases">
        <title>Genomic Encyclopedia of Type Strains, Phase IV (KMG-IV): sequencing the most valuable type-strain genomes for metagenomic binning, comparative biology and taxonomic classification.</title>
        <authorList>
            <person name="Goeker M."/>
        </authorList>
    </citation>
    <scope>NUCLEOTIDE SEQUENCE [LARGE SCALE GENOMIC DNA]</scope>
    <source>
        <strain evidence="4 5">DSM 25799</strain>
    </source>
</reference>
<dbReference type="InterPro" id="IPR003719">
    <property type="entry name" value="Phenazine_PhzF-like"/>
</dbReference>
<evidence type="ECO:0000256" key="3">
    <source>
        <dbReference type="PIRSR" id="PIRSR016184-1"/>
    </source>
</evidence>
<keyword evidence="2" id="KW-0413">Isomerase</keyword>
<gene>
    <name evidence="4" type="ORF">HNQ47_001046</name>
</gene>
<proteinExistence type="inferred from homology"/>
<evidence type="ECO:0000313" key="4">
    <source>
        <dbReference type="EMBL" id="MBB5183026.1"/>
    </source>
</evidence>
<dbReference type="PIRSF" id="PIRSF016184">
    <property type="entry name" value="PhzC_PhzF"/>
    <property type="match status" value="1"/>
</dbReference>
<sequence length="260" mass="29115">MKQYIVDAFTKHVFSGNPAAICILDHELSDDLMQKMAIENNLSETAFALLQGEDYQLRWFTPGGEIDLCGHATLASAYVILHFLDPERTEVRFHTKSGVLTVKQEGELFAMDLPSFPMHPIEVTDQIVQAIGICPQAAYLGEDMVCVLKDEAEVRRVIPDLDVIRQLDGTTFNVTARGDQYDCVTRSFAPKCGVAEDPVCGRAHCHVIPYWADQLQKKELKAYQASARGGELYCRQEGERTILRGHAVLYAEADIHLEDQ</sequence>
<keyword evidence="5" id="KW-1185">Reference proteome</keyword>
<evidence type="ECO:0000313" key="5">
    <source>
        <dbReference type="Proteomes" id="UP000539953"/>
    </source>
</evidence>
<evidence type="ECO:0000256" key="2">
    <source>
        <dbReference type="ARBA" id="ARBA00023235"/>
    </source>
</evidence>
<evidence type="ECO:0000256" key="1">
    <source>
        <dbReference type="ARBA" id="ARBA00008270"/>
    </source>
</evidence>
<dbReference type="GO" id="GO:0016853">
    <property type="term" value="F:isomerase activity"/>
    <property type="evidence" value="ECO:0007669"/>
    <property type="project" value="UniProtKB-KW"/>
</dbReference>
<dbReference type="PANTHER" id="PTHR13774">
    <property type="entry name" value="PHENAZINE BIOSYNTHESIS PROTEIN"/>
    <property type="match status" value="1"/>
</dbReference>
<dbReference type="GO" id="GO:0005737">
    <property type="term" value="C:cytoplasm"/>
    <property type="evidence" value="ECO:0007669"/>
    <property type="project" value="TreeGrafter"/>
</dbReference>